<reference evidence="1" key="2">
    <citation type="submission" date="2022-10" db="EMBL/GenBank/DDBJ databases">
        <authorList>
            <consortium name="ENA_rothamsted_submissions"/>
            <consortium name="culmorum"/>
            <person name="King R."/>
        </authorList>
    </citation>
    <scope>NUCLEOTIDE SEQUENCE</scope>
</reference>
<evidence type="ECO:0000313" key="2">
    <source>
        <dbReference type="Proteomes" id="UP001154329"/>
    </source>
</evidence>
<sequence length="145" mass="17289">MSNLYFIIDIRIPNLTYIVYIIHIKNCIIENRSYHIVFRSKLILLLVSSFRFRMFHRVIVECFDGFLFGQIVWISGLGRAERVLQFGERAGKEVAQLRLDLFGVFRLFDRVLHFVVRFRRGLLERIHELGHLALSRLLQTIQRLL</sequence>
<reference evidence="1" key="1">
    <citation type="submission" date="2022-02" db="EMBL/GenBank/DDBJ databases">
        <authorList>
            <person name="King R."/>
        </authorList>
    </citation>
    <scope>NUCLEOTIDE SEQUENCE</scope>
</reference>
<protein>
    <submittedName>
        <fullName evidence="1">Uncharacterized protein</fullName>
    </submittedName>
</protein>
<keyword evidence="2" id="KW-1185">Reference proteome</keyword>
<evidence type="ECO:0000313" key="1">
    <source>
        <dbReference type="EMBL" id="CAH1709008.1"/>
    </source>
</evidence>
<dbReference type="EMBL" id="OU899034">
    <property type="protein sequence ID" value="CAH1709008.1"/>
    <property type="molecule type" value="Genomic_DNA"/>
</dbReference>
<dbReference type="Proteomes" id="UP001154329">
    <property type="component" value="Chromosome 1"/>
</dbReference>
<name>A0A9P0IMI4_APHGO</name>
<proteinExistence type="predicted"/>
<organism evidence="1 2">
    <name type="scientific">Aphis gossypii</name>
    <name type="common">Cotton aphid</name>
    <dbReference type="NCBI Taxonomy" id="80765"/>
    <lineage>
        <taxon>Eukaryota</taxon>
        <taxon>Metazoa</taxon>
        <taxon>Ecdysozoa</taxon>
        <taxon>Arthropoda</taxon>
        <taxon>Hexapoda</taxon>
        <taxon>Insecta</taxon>
        <taxon>Pterygota</taxon>
        <taxon>Neoptera</taxon>
        <taxon>Paraneoptera</taxon>
        <taxon>Hemiptera</taxon>
        <taxon>Sternorrhyncha</taxon>
        <taxon>Aphidomorpha</taxon>
        <taxon>Aphidoidea</taxon>
        <taxon>Aphididae</taxon>
        <taxon>Aphidini</taxon>
        <taxon>Aphis</taxon>
        <taxon>Aphis</taxon>
    </lineage>
</organism>
<dbReference type="AlphaFoldDB" id="A0A9P0IMI4"/>
<gene>
    <name evidence="1" type="ORF">APHIGO_LOCUS639</name>
</gene>
<accession>A0A9P0IMI4</accession>